<dbReference type="HOGENOM" id="CLU_2655136_0_0_1"/>
<evidence type="ECO:0000313" key="2">
    <source>
        <dbReference type="Proteomes" id="UP000002059"/>
    </source>
</evidence>
<protein>
    <submittedName>
        <fullName evidence="1">Uncharacterized protein</fullName>
    </submittedName>
</protein>
<dbReference type="GeneID" id="9096059"/>
<dbReference type="AlphaFoldDB" id="C1H442"/>
<proteinExistence type="predicted"/>
<dbReference type="RefSeq" id="XP_002792806.2">
    <property type="nucleotide sequence ID" value="XM_002792760.2"/>
</dbReference>
<name>C1H442_PARBA</name>
<gene>
    <name evidence="1" type="ORF">PAAG_05535</name>
</gene>
<keyword evidence="2" id="KW-1185">Reference proteome</keyword>
<sequence length="76" mass="8306">MVVLRAVHPTAGETEHDRAFEPRGLDLQAQIAGYQEVSTPFDLQRDGSDSRCRICGDPVNNMIPGSTYCSLSQAIL</sequence>
<reference evidence="1 2" key="1">
    <citation type="journal article" date="2011" name="PLoS Genet.">
        <title>Comparative genomic analysis of human fungal pathogens causing paracoccidioidomycosis.</title>
        <authorList>
            <person name="Desjardins C.A."/>
            <person name="Champion M.D."/>
            <person name="Holder J.W."/>
            <person name="Muszewska A."/>
            <person name="Goldberg J."/>
            <person name="Bailao A.M."/>
            <person name="Brigido M.M."/>
            <person name="Ferreira M.E."/>
            <person name="Garcia A.M."/>
            <person name="Grynberg M."/>
            <person name="Gujja S."/>
            <person name="Heiman D.I."/>
            <person name="Henn M.R."/>
            <person name="Kodira C.D."/>
            <person name="Leon-Narvaez H."/>
            <person name="Longo L.V."/>
            <person name="Ma L.J."/>
            <person name="Malavazi I."/>
            <person name="Matsuo A.L."/>
            <person name="Morais F.V."/>
            <person name="Pereira M."/>
            <person name="Rodriguez-Brito S."/>
            <person name="Sakthikumar S."/>
            <person name="Salem-Izacc S.M."/>
            <person name="Sykes S.M."/>
            <person name="Teixeira M.M."/>
            <person name="Vallejo M.C."/>
            <person name="Walter M.E."/>
            <person name="Yandava C."/>
            <person name="Young S."/>
            <person name="Zeng Q."/>
            <person name="Zucker J."/>
            <person name="Felipe M.S."/>
            <person name="Goldman G.H."/>
            <person name="Haas B.J."/>
            <person name="McEwen J.G."/>
            <person name="Nino-Vega G."/>
            <person name="Puccia R."/>
            <person name="San-Blas G."/>
            <person name="Soares C.M."/>
            <person name="Birren B.W."/>
            <person name="Cuomo C.A."/>
        </authorList>
    </citation>
    <scope>NUCLEOTIDE SEQUENCE [LARGE SCALE GENOMIC DNA]</scope>
    <source>
        <strain evidence="2">ATCC MYA-826 / Pb01</strain>
    </source>
</reference>
<dbReference type="Proteomes" id="UP000002059">
    <property type="component" value="Partially assembled WGS sequence"/>
</dbReference>
<evidence type="ECO:0000313" key="1">
    <source>
        <dbReference type="EMBL" id="EEH34486.2"/>
    </source>
</evidence>
<dbReference type="VEuPathDB" id="FungiDB:PAAG_05535"/>
<dbReference type="KEGG" id="pbl:PAAG_05535"/>
<accession>C1H442</accession>
<organism evidence="1 2">
    <name type="scientific">Paracoccidioides lutzii (strain ATCC MYA-826 / Pb01)</name>
    <name type="common">Paracoccidioides brasiliensis</name>
    <dbReference type="NCBI Taxonomy" id="502779"/>
    <lineage>
        <taxon>Eukaryota</taxon>
        <taxon>Fungi</taxon>
        <taxon>Dikarya</taxon>
        <taxon>Ascomycota</taxon>
        <taxon>Pezizomycotina</taxon>
        <taxon>Eurotiomycetes</taxon>
        <taxon>Eurotiomycetidae</taxon>
        <taxon>Onygenales</taxon>
        <taxon>Ajellomycetaceae</taxon>
        <taxon>Paracoccidioides</taxon>
    </lineage>
</organism>
<dbReference type="EMBL" id="KN294005">
    <property type="protein sequence ID" value="EEH34486.2"/>
    <property type="molecule type" value="Genomic_DNA"/>
</dbReference>